<dbReference type="Pfam" id="PF00498">
    <property type="entry name" value="FHA"/>
    <property type="match status" value="1"/>
</dbReference>
<name>M7N436_9BACT</name>
<dbReference type="Proteomes" id="UP000011910">
    <property type="component" value="Unassembled WGS sequence"/>
</dbReference>
<accession>M7N436</accession>
<keyword evidence="3" id="KW-1185">Reference proteome</keyword>
<dbReference type="STRING" id="1279009.ADICEAN_02911"/>
<dbReference type="eggNOG" id="ENOG503313G">
    <property type="taxonomic scope" value="Bacteria"/>
</dbReference>
<dbReference type="CDD" id="cd00060">
    <property type="entry name" value="FHA"/>
    <property type="match status" value="1"/>
</dbReference>
<dbReference type="RefSeq" id="WP_009196298.1">
    <property type="nucleotide sequence ID" value="NZ_AODQ01000080.1"/>
</dbReference>
<sequence>MRRIVPDPNTSCLVAISLDEEKDLKKIDLRTEKVILDRNLLDPANNSISRSGHASLYQKDGSWYLENRSALKTTFIRVNKPVKLADGDVILMGDSLYQFRAGVQDKNTDAQ</sequence>
<dbReference type="OrthoDB" id="1049481at2"/>
<dbReference type="Gene3D" id="2.60.200.20">
    <property type="match status" value="1"/>
</dbReference>
<protein>
    <recommendedName>
        <fullName evidence="1">FHA domain-containing protein</fullName>
    </recommendedName>
</protein>
<evidence type="ECO:0000313" key="2">
    <source>
        <dbReference type="EMBL" id="EMR01976.1"/>
    </source>
</evidence>
<dbReference type="InterPro" id="IPR000253">
    <property type="entry name" value="FHA_dom"/>
</dbReference>
<feature type="domain" description="FHA" evidence="1">
    <location>
        <begin position="45"/>
        <end position="93"/>
    </location>
</feature>
<dbReference type="AlphaFoldDB" id="M7N436"/>
<dbReference type="EMBL" id="AODQ01000080">
    <property type="protein sequence ID" value="EMR01976.1"/>
    <property type="molecule type" value="Genomic_DNA"/>
</dbReference>
<evidence type="ECO:0000259" key="1">
    <source>
        <dbReference type="Pfam" id="PF00498"/>
    </source>
</evidence>
<organism evidence="2 3">
    <name type="scientific">Cesiribacter andamanensis AMV16</name>
    <dbReference type="NCBI Taxonomy" id="1279009"/>
    <lineage>
        <taxon>Bacteria</taxon>
        <taxon>Pseudomonadati</taxon>
        <taxon>Bacteroidota</taxon>
        <taxon>Cytophagia</taxon>
        <taxon>Cytophagales</taxon>
        <taxon>Cesiribacteraceae</taxon>
        <taxon>Cesiribacter</taxon>
    </lineage>
</organism>
<evidence type="ECO:0000313" key="3">
    <source>
        <dbReference type="Proteomes" id="UP000011910"/>
    </source>
</evidence>
<dbReference type="InterPro" id="IPR008984">
    <property type="entry name" value="SMAD_FHA_dom_sf"/>
</dbReference>
<reference evidence="2 3" key="1">
    <citation type="journal article" date="2013" name="Genome Announc.">
        <title>Draft Genome Sequence of Cesiribacter andamanensis Strain AMV16T, Isolated from a Soil Sample from a Mud Volcano in the Andaman Islands, India.</title>
        <authorList>
            <person name="Shivaji S."/>
            <person name="Ara S."/>
            <person name="Begum Z."/>
            <person name="Srinivas T.N."/>
            <person name="Singh A."/>
            <person name="Kumar Pinnaka A."/>
        </authorList>
    </citation>
    <scope>NUCLEOTIDE SEQUENCE [LARGE SCALE GENOMIC DNA]</scope>
    <source>
        <strain evidence="2 3">AMV16</strain>
    </source>
</reference>
<gene>
    <name evidence="2" type="ORF">ADICEAN_02911</name>
</gene>
<proteinExistence type="predicted"/>
<comment type="caution">
    <text evidence="2">The sequence shown here is derived from an EMBL/GenBank/DDBJ whole genome shotgun (WGS) entry which is preliminary data.</text>
</comment>
<dbReference type="SUPFAM" id="SSF49879">
    <property type="entry name" value="SMAD/FHA domain"/>
    <property type="match status" value="1"/>
</dbReference>